<sequence length="416" mass="47176">MIKSLFSQIWNRRRSNAWIGAELLVVLVLLWYGIDLIYNYEAAARRPKGYDTENVFHVQLTIEPMLSRDSAMMSRSAEYLEQIYGLISCYPGVESACYYWGTVPYTEQVMFEGYAPHTDSTHVVHCNIRYVSPDYFEVFRLKPLRGTFDAAHWLKDEYPMPVMMSVALSDSLFSGRGGVGETCFNPYYMQSARPETNYKVMAVLPAHKTDEYERYQPFIYLPATASLPGHWAVIAVRVSPGSAAGFAERFTTDMQGRLAIGPYHLYDIRSYADMKEAFDIEKGTVNYLNTTYAVILFFAFNVFLGVLGTFWFRTRKRRSEIALRMAMGCSRPGVFGYYVMEGMLLLALAAFPALVVCVNMQAADLTVHTLMDVTPGRFFLCFAAAVLLLAVIIMLGICFPARKAMRIQPAEALHDE</sequence>
<keyword evidence="3 7" id="KW-0812">Transmembrane</keyword>
<dbReference type="PANTHER" id="PTHR30572">
    <property type="entry name" value="MEMBRANE COMPONENT OF TRANSPORTER-RELATED"/>
    <property type="match status" value="1"/>
</dbReference>
<feature type="transmembrane region" description="Helical" evidence="7">
    <location>
        <begin position="334"/>
        <end position="356"/>
    </location>
</feature>
<dbReference type="InterPro" id="IPR003838">
    <property type="entry name" value="ABC3_permease_C"/>
</dbReference>
<dbReference type="InterPro" id="IPR025857">
    <property type="entry name" value="MacB_PCD"/>
</dbReference>
<comment type="subcellular location">
    <subcellularLocation>
        <location evidence="1">Cell membrane</location>
        <topology evidence="1">Multi-pass membrane protein</topology>
    </subcellularLocation>
</comment>
<evidence type="ECO:0000256" key="4">
    <source>
        <dbReference type="ARBA" id="ARBA00022989"/>
    </source>
</evidence>
<evidence type="ECO:0000256" key="6">
    <source>
        <dbReference type="ARBA" id="ARBA00038076"/>
    </source>
</evidence>
<gene>
    <name evidence="10" type="ORF">EII33_02875</name>
</gene>
<comment type="caution">
    <text evidence="10">The sequence shown here is derived from an EMBL/GenBank/DDBJ whole genome shotgun (WGS) entry which is preliminary data.</text>
</comment>
<accession>A0A3P2AB28</accession>
<reference evidence="10 11" key="1">
    <citation type="submission" date="2018-11" db="EMBL/GenBank/DDBJ databases">
        <title>Genomes From Bacteria Associated with the Canine Oral Cavity: a Test Case for Automated Genome-Based Taxonomic Assignment.</title>
        <authorList>
            <person name="Coil D.A."/>
            <person name="Jospin G."/>
            <person name="Darling A.E."/>
            <person name="Wallis C."/>
            <person name="Davis I.J."/>
            <person name="Harris S."/>
            <person name="Eisen J.A."/>
            <person name="Holcombe L.J."/>
            <person name="O'Flynn C."/>
        </authorList>
    </citation>
    <scope>NUCLEOTIDE SEQUENCE [LARGE SCALE GENOMIC DNA]</scope>
    <source>
        <strain evidence="10 11">OH1047_COT-310</strain>
    </source>
</reference>
<comment type="similarity">
    <text evidence="6">Belongs to the ABC-4 integral membrane protein family.</text>
</comment>
<keyword evidence="4 7" id="KW-1133">Transmembrane helix</keyword>
<dbReference type="GO" id="GO:0005886">
    <property type="term" value="C:plasma membrane"/>
    <property type="evidence" value="ECO:0007669"/>
    <property type="project" value="UniProtKB-SubCell"/>
</dbReference>
<feature type="transmembrane region" description="Helical" evidence="7">
    <location>
        <begin position="292"/>
        <end position="313"/>
    </location>
</feature>
<protein>
    <submittedName>
        <fullName evidence="10">FtsX-like permease family protein</fullName>
    </submittedName>
</protein>
<evidence type="ECO:0000256" key="1">
    <source>
        <dbReference type="ARBA" id="ARBA00004651"/>
    </source>
</evidence>
<feature type="domain" description="MacB-like periplasmic core" evidence="9">
    <location>
        <begin position="121"/>
        <end position="243"/>
    </location>
</feature>
<dbReference type="Pfam" id="PF02687">
    <property type="entry name" value="FtsX"/>
    <property type="match status" value="1"/>
</dbReference>
<evidence type="ECO:0000313" key="11">
    <source>
        <dbReference type="Proteomes" id="UP000279562"/>
    </source>
</evidence>
<keyword evidence="2" id="KW-1003">Cell membrane</keyword>
<evidence type="ECO:0000259" key="9">
    <source>
        <dbReference type="Pfam" id="PF12704"/>
    </source>
</evidence>
<feature type="transmembrane region" description="Helical" evidence="7">
    <location>
        <begin position="376"/>
        <end position="399"/>
    </location>
</feature>
<dbReference type="EMBL" id="RQYF01000007">
    <property type="protein sequence ID" value="RRD92712.1"/>
    <property type="molecule type" value="Genomic_DNA"/>
</dbReference>
<dbReference type="AlphaFoldDB" id="A0A3P2AB28"/>
<dbReference type="RefSeq" id="WP_125238454.1">
    <property type="nucleotide sequence ID" value="NZ_RQYF01000007.1"/>
</dbReference>
<evidence type="ECO:0000313" key="10">
    <source>
        <dbReference type="EMBL" id="RRD92712.1"/>
    </source>
</evidence>
<proteinExistence type="inferred from homology"/>
<keyword evidence="11" id="KW-1185">Reference proteome</keyword>
<name>A0A3P2AB28_9BACE</name>
<evidence type="ECO:0000256" key="5">
    <source>
        <dbReference type="ARBA" id="ARBA00023136"/>
    </source>
</evidence>
<evidence type="ECO:0000256" key="2">
    <source>
        <dbReference type="ARBA" id="ARBA00022475"/>
    </source>
</evidence>
<keyword evidence="5 7" id="KW-0472">Membrane</keyword>
<feature type="domain" description="ABC3 transporter permease C-terminal" evidence="8">
    <location>
        <begin position="293"/>
        <end position="409"/>
    </location>
</feature>
<dbReference type="Proteomes" id="UP000279562">
    <property type="component" value="Unassembled WGS sequence"/>
</dbReference>
<evidence type="ECO:0000259" key="8">
    <source>
        <dbReference type="Pfam" id="PF02687"/>
    </source>
</evidence>
<dbReference type="PANTHER" id="PTHR30572:SF4">
    <property type="entry name" value="ABC TRANSPORTER PERMEASE YTRF"/>
    <property type="match status" value="1"/>
</dbReference>
<organism evidence="10 11">
    <name type="scientific">Prevotella heparinolytica</name>
    <dbReference type="NCBI Taxonomy" id="28113"/>
    <lineage>
        <taxon>Bacteria</taxon>
        <taxon>Pseudomonadati</taxon>
        <taxon>Bacteroidota</taxon>
        <taxon>Bacteroidia</taxon>
        <taxon>Bacteroidales</taxon>
        <taxon>Bacteroidaceae</taxon>
        <taxon>Bacteroides</taxon>
    </lineage>
</organism>
<feature type="transmembrane region" description="Helical" evidence="7">
    <location>
        <begin position="21"/>
        <end position="40"/>
    </location>
</feature>
<evidence type="ECO:0000256" key="7">
    <source>
        <dbReference type="SAM" id="Phobius"/>
    </source>
</evidence>
<dbReference type="GO" id="GO:0022857">
    <property type="term" value="F:transmembrane transporter activity"/>
    <property type="evidence" value="ECO:0007669"/>
    <property type="project" value="TreeGrafter"/>
</dbReference>
<dbReference type="Pfam" id="PF12704">
    <property type="entry name" value="MacB_PCD"/>
    <property type="match status" value="1"/>
</dbReference>
<evidence type="ECO:0000256" key="3">
    <source>
        <dbReference type="ARBA" id="ARBA00022692"/>
    </source>
</evidence>
<dbReference type="InterPro" id="IPR050250">
    <property type="entry name" value="Macrolide_Exporter_MacB"/>
</dbReference>